<dbReference type="PRINTS" id="PR01415">
    <property type="entry name" value="ANKYRIN"/>
</dbReference>
<dbReference type="SMART" id="SM00248">
    <property type="entry name" value="ANK"/>
    <property type="match status" value="3"/>
</dbReference>
<dbReference type="Gene3D" id="1.25.40.20">
    <property type="entry name" value="Ankyrin repeat-containing domain"/>
    <property type="match status" value="2"/>
</dbReference>
<gene>
    <name evidence="5" type="ORF">ANN_00113</name>
</gene>
<evidence type="ECO:0000256" key="4">
    <source>
        <dbReference type="SAM" id="Coils"/>
    </source>
</evidence>
<dbReference type="EMBL" id="JAJSOF020000003">
    <property type="protein sequence ID" value="KAJ4448722.1"/>
    <property type="molecule type" value="Genomic_DNA"/>
</dbReference>
<evidence type="ECO:0000313" key="6">
    <source>
        <dbReference type="Proteomes" id="UP001148838"/>
    </source>
</evidence>
<accession>A0ABQ8TQ22</accession>
<dbReference type="PANTHER" id="PTHR24171">
    <property type="entry name" value="ANKYRIN REPEAT DOMAIN-CONTAINING PROTEIN 39-RELATED"/>
    <property type="match status" value="1"/>
</dbReference>
<feature type="coiled-coil region" evidence="4">
    <location>
        <begin position="10"/>
        <end position="105"/>
    </location>
</feature>
<dbReference type="InterPro" id="IPR002110">
    <property type="entry name" value="Ankyrin_rpt"/>
</dbReference>
<evidence type="ECO:0000256" key="1">
    <source>
        <dbReference type="ARBA" id="ARBA00022737"/>
    </source>
</evidence>
<proteinExistence type="predicted"/>
<protein>
    <submittedName>
        <fullName evidence="5">Uncharacterized protein</fullName>
    </submittedName>
</protein>
<keyword evidence="1" id="KW-0677">Repeat</keyword>
<sequence length="333" mass="37116">MAWGKEGRGKVGSSNNIEELKEELKLRERELRETQAELEKAERRIGKELPGSAGKLRQELEAGREMRRQLEESKEEALRALREELQAKGEELKKMADELQAERQKTAGTTDVTLFMATVTTTDITVVMDIVTTTHIIVVRVNGRRSTELRLRSGPTCSRRTAKAGLSYTGQHSWDTHRVQLLLDAGSQVNAVDHDGRTPLWLAAREDHQDACRALLAAGVQLDVKERLSGCTALHEAAYRGHLTVCELLLAAGARPNEPDAHQWTALHCAACNGRAPVVQLLLQHGAERGRGIRRDVRPWTWRVGGGAQQWRPCCRAEHAQACQHDCNTIISQ</sequence>
<dbReference type="PANTHER" id="PTHR24171:SF10">
    <property type="entry name" value="ANKYRIN REPEAT DOMAIN-CONTAINING PROTEIN 29-LIKE"/>
    <property type="match status" value="1"/>
</dbReference>
<dbReference type="Proteomes" id="UP001148838">
    <property type="component" value="Unassembled WGS sequence"/>
</dbReference>
<feature type="repeat" description="ANK" evidence="3">
    <location>
        <begin position="262"/>
        <end position="288"/>
    </location>
</feature>
<dbReference type="PROSITE" id="PS50297">
    <property type="entry name" value="ANK_REP_REGION"/>
    <property type="match status" value="3"/>
</dbReference>
<dbReference type="Pfam" id="PF00023">
    <property type="entry name" value="Ank"/>
    <property type="match status" value="1"/>
</dbReference>
<keyword evidence="6" id="KW-1185">Reference proteome</keyword>
<dbReference type="InterPro" id="IPR036770">
    <property type="entry name" value="Ankyrin_rpt-contain_sf"/>
</dbReference>
<feature type="repeat" description="ANK" evidence="3">
    <location>
        <begin position="195"/>
        <end position="227"/>
    </location>
</feature>
<name>A0ABQ8TQ22_PERAM</name>
<feature type="repeat" description="ANK" evidence="3">
    <location>
        <begin position="229"/>
        <end position="261"/>
    </location>
</feature>
<evidence type="ECO:0000256" key="2">
    <source>
        <dbReference type="ARBA" id="ARBA00023043"/>
    </source>
</evidence>
<keyword evidence="4" id="KW-0175">Coiled coil</keyword>
<dbReference type="PROSITE" id="PS50088">
    <property type="entry name" value="ANK_REPEAT"/>
    <property type="match status" value="3"/>
</dbReference>
<reference evidence="5 6" key="1">
    <citation type="journal article" date="2022" name="Allergy">
        <title>Genome assembly and annotation of Periplaneta americana reveal a comprehensive cockroach allergen profile.</title>
        <authorList>
            <person name="Wang L."/>
            <person name="Xiong Q."/>
            <person name="Saelim N."/>
            <person name="Wang L."/>
            <person name="Nong W."/>
            <person name="Wan A.T."/>
            <person name="Shi M."/>
            <person name="Liu X."/>
            <person name="Cao Q."/>
            <person name="Hui J.H.L."/>
            <person name="Sookrung N."/>
            <person name="Leung T.F."/>
            <person name="Tungtrongchitr A."/>
            <person name="Tsui S.K.W."/>
        </authorList>
    </citation>
    <scope>NUCLEOTIDE SEQUENCE [LARGE SCALE GENOMIC DNA]</scope>
    <source>
        <strain evidence="5">PWHHKU_190912</strain>
    </source>
</reference>
<organism evidence="5 6">
    <name type="scientific">Periplaneta americana</name>
    <name type="common">American cockroach</name>
    <name type="synonym">Blatta americana</name>
    <dbReference type="NCBI Taxonomy" id="6978"/>
    <lineage>
        <taxon>Eukaryota</taxon>
        <taxon>Metazoa</taxon>
        <taxon>Ecdysozoa</taxon>
        <taxon>Arthropoda</taxon>
        <taxon>Hexapoda</taxon>
        <taxon>Insecta</taxon>
        <taxon>Pterygota</taxon>
        <taxon>Neoptera</taxon>
        <taxon>Polyneoptera</taxon>
        <taxon>Dictyoptera</taxon>
        <taxon>Blattodea</taxon>
        <taxon>Blattoidea</taxon>
        <taxon>Blattidae</taxon>
        <taxon>Blattinae</taxon>
        <taxon>Periplaneta</taxon>
    </lineage>
</organism>
<evidence type="ECO:0000256" key="3">
    <source>
        <dbReference type="PROSITE-ProRule" id="PRU00023"/>
    </source>
</evidence>
<keyword evidence="2 3" id="KW-0040">ANK repeat</keyword>
<dbReference type="Pfam" id="PF12796">
    <property type="entry name" value="Ank_2"/>
    <property type="match status" value="1"/>
</dbReference>
<comment type="caution">
    <text evidence="5">The sequence shown here is derived from an EMBL/GenBank/DDBJ whole genome shotgun (WGS) entry which is preliminary data.</text>
</comment>
<evidence type="ECO:0000313" key="5">
    <source>
        <dbReference type="EMBL" id="KAJ4448722.1"/>
    </source>
</evidence>
<dbReference type="SUPFAM" id="SSF48403">
    <property type="entry name" value="Ankyrin repeat"/>
    <property type="match status" value="1"/>
</dbReference>